<keyword evidence="12" id="KW-1185">Reference proteome</keyword>
<feature type="compositionally biased region" description="Low complexity" evidence="11">
    <location>
        <begin position="209"/>
        <end position="231"/>
    </location>
</feature>
<dbReference type="PANTHER" id="PTHR32222:SF1">
    <property type="entry name" value="CENTROMERE PROTEIN U"/>
    <property type="match status" value="1"/>
</dbReference>
<feature type="region of interest" description="Disordered" evidence="11">
    <location>
        <begin position="138"/>
        <end position="277"/>
    </location>
</feature>
<feature type="coiled-coil region" evidence="10">
    <location>
        <begin position="378"/>
        <end position="405"/>
    </location>
</feature>
<evidence type="ECO:0000256" key="6">
    <source>
        <dbReference type="ARBA" id="ARBA00023054"/>
    </source>
</evidence>
<dbReference type="InterPro" id="IPR025214">
    <property type="entry name" value="CENP-U"/>
</dbReference>
<feature type="region of interest" description="Disordered" evidence="11">
    <location>
        <begin position="70"/>
        <end position="125"/>
    </location>
</feature>
<proteinExistence type="inferred from homology"/>
<evidence type="ECO:0000256" key="1">
    <source>
        <dbReference type="ARBA" id="ARBA00004123"/>
    </source>
</evidence>
<evidence type="ECO:0000256" key="8">
    <source>
        <dbReference type="ARBA" id="ARBA00023328"/>
    </source>
</evidence>
<sequence length="469" mass="52366">MGACARARPGLAARGGAGFGGRFVVSAGAEGGRLGWLRRGGCGLRGARDSITEVSIFWKPHGAASLSARYSKNTVGRTHSTKKKTGQKHKPPDVFDFPDSSDASSIGELGENEKDEEPYETFDPPLHSTAIYADEEEFSKHCGSSIPSTPQGKEAKRSSNTSEIEASENESVIISARKSERKLKPISDESESSEESDIRRKVKPAEKTSPQQPEAVPAAASSEPAEKPGASVTRTKVGPLSAESSVEEETLATESQPKTQRKEKIFHGKRKKPRRESIDSDISDCVHIWCLKGKKTSDIMELDVVLSAFEKTLLEYKQKIGPKICKEAVDKFHSHMREELITMIKEVQMLKTLKRKNAKVISDTEKKRQRLIEIQDELLRLEPQLKQLQIKYDELKERKSSLRNAAYFLSNLKQLHQDYSNIHKKEPNVKETYDSSSLPALLFKARTLLGAENHLQHINHQLEKLLDQE</sequence>
<gene>
    <name evidence="13" type="primary">LOC101397499</name>
</gene>
<feature type="compositionally biased region" description="Low complexity" evidence="11">
    <location>
        <begin position="94"/>
        <end position="105"/>
    </location>
</feature>
<protein>
    <recommendedName>
        <fullName evidence="4">Centromere protein U</fullName>
    </recommendedName>
    <alternativeName>
        <fullName evidence="9">MLF1-interacting protein</fullName>
    </alternativeName>
</protein>
<dbReference type="Proteomes" id="UP000694910">
    <property type="component" value="Unplaced"/>
</dbReference>
<evidence type="ECO:0000313" key="13">
    <source>
        <dbReference type="RefSeq" id="XP_004428939.1"/>
    </source>
</evidence>
<accession>A0ABM0HKI9</accession>
<dbReference type="RefSeq" id="XP_004428939.1">
    <property type="nucleotide sequence ID" value="XM_004428882.2"/>
</dbReference>
<feature type="compositionally biased region" description="Basic and acidic residues" evidence="11">
    <location>
        <begin position="196"/>
        <end position="206"/>
    </location>
</feature>
<keyword evidence="5" id="KW-0158">Chromosome</keyword>
<evidence type="ECO:0000256" key="2">
    <source>
        <dbReference type="ARBA" id="ARBA00004584"/>
    </source>
</evidence>
<evidence type="ECO:0000256" key="10">
    <source>
        <dbReference type="SAM" id="Coils"/>
    </source>
</evidence>
<evidence type="ECO:0000256" key="4">
    <source>
        <dbReference type="ARBA" id="ARBA00016402"/>
    </source>
</evidence>
<comment type="similarity">
    <text evidence="3">Belongs to the CENP-U/AME1 family.</text>
</comment>
<feature type="compositionally biased region" description="Basic residues" evidence="11">
    <location>
        <begin position="79"/>
        <end position="89"/>
    </location>
</feature>
<name>A0ABM0HKI9_CERSS</name>
<keyword evidence="8" id="KW-0137">Centromere</keyword>
<keyword evidence="6 10" id="KW-0175">Coiled coil</keyword>
<comment type="subcellular location">
    <subcellularLocation>
        <location evidence="2">Chromosome</location>
        <location evidence="2">Centromere</location>
    </subcellularLocation>
    <subcellularLocation>
        <location evidence="1">Nucleus</location>
    </subcellularLocation>
</comment>
<keyword evidence="7" id="KW-0539">Nucleus</keyword>
<evidence type="ECO:0000256" key="7">
    <source>
        <dbReference type="ARBA" id="ARBA00023242"/>
    </source>
</evidence>
<evidence type="ECO:0000313" key="12">
    <source>
        <dbReference type="Proteomes" id="UP000694910"/>
    </source>
</evidence>
<dbReference type="Pfam" id="PF13097">
    <property type="entry name" value="CENP-U"/>
    <property type="match status" value="1"/>
</dbReference>
<evidence type="ECO:0000256" key="5">
    <source>
        <dbReference type="ARBA" id="ARBA00022454"/>
    </source>
</evidence>
<evidence type="ECO:0000256" key="11">
    <source>
        <dbReference type="SAM" id="MobiDB-lite"/>
    </source>
</evidence>
<evidence type="ECO:0000256" key="9">
    <source>
        <dbReference type="ARBA" id="ARBA00031456"/>
    </source>
</evidence>
<feature type="compositionally biased region" description="Polar residues" evidence="11">
    <location>
        <begin position="158"/>
        <end position="172"/>
    </location>
</feature>
<dbReference type="GeneID" id="101397499"/>
<dbReference type="PANTHER" id="PTHR32222">
    <property type="entry name" value="CENTROMERE PROTEIN U"/>
    <property type="match status" value="1"/>
</dbReference>
<reference evidence="13" key="1">
    <citation type="submission" date="2025-08" db="UniProtKB">
        <authorList>
            <consortium name="RefSeq"/>
        </authorList>
    </citation>
    <scope>IDENTIFICATION</scope>
</reference>
<evidence type="ECO:0000256" key="3">
    <source>
        <dbReference type="ARBA" id="ARBA00010440"/>
    </source>
</evidence>
<organism evidence="12 13">
    <name type="scientific">Ceratotherium simum simum</name>
    <name type="common">Southern white rhinoceros</name>
    <dbReference type="NCBI Taxonomy" id="73337"/>
    <lineage>
        <taxon>Eukaryota</taxon>
        <taxon>Metazoa</taxon>
        <taxon>Chordata</taxon>
        <taxon>Craniata</taxon>
        <taxon>Vertebrata</taxon>
        <taxon>Euteleostomi</taxon>
        <taxon>Mammalia</taxon>
        <taxon>Eutheria</taxon>
        <taxon>Laurasiatheria</taxon>
        <taxon>Perissodactyla</taxon>
        <taxon>Rhinocerotidae</taxon>
        <taxon>Ceratotherium</taxon>
    </lineage>
</organism>